<dbReference type="InterPro" id="IPR036890">
    <property type="entry name" value="HATPase_C_sf"/>
</dbReference>
<dbReference type="EMBL" id="QLYX01000001">
    <property type="protein sequence ID" value="RAY16855.1"/>
    <property type="molecule type" value="Genomic_DNA"/>
</dbReference>
<evidence type="ECO:0000313" key="4">
    <source>
        <dbReference type="EMBL" id="RAY16855.1"/>
    </source>
</evidence>
<dbReference type="InterPro" id="IPR003594">
    <property type="entry name" value="HATPase_dom"/>
</dbReference>
<dbReference type="AlphaFoldDB" id="A0A365HCM0"/>
<keyword evidence="1" id="KW-0808">Transferase</keyword>
<reference evidence="4 5" key="1">
    <citation type="submission" date="2018-06" db="EMBL/GenBank/DDBJ databases">
        <title>Actinomadura craniellae sp. nov. isolated from marine sponge Craniella sp.</title>
        <authorList>
            <person name="Li L."/>
            <person name="Xu Q.H."/>
            <person name="Lin H.W."/>
            <person name="Lu Y.H."/>
        </authorList>
    </citation>
    <scope>NUCLEOTIDE SEQUENCE [LARGE SCALE GENOMIC DNA]</scope>
    <source>
        <strain evidence="4 5">LHW63021</strain>
    </source>
</reference>
<evidence type="ECO:0000256" key="2">
    <source>
        <dbReference type="SAM" id="MobiDB-lite"/>
    </source>
</evidence>
<accession>A0A365HCM0</accession>
<dbReference type="GO" id="GO:0004674">
    <property type="term" value="F:protein serine/threonine kinase activity"/>
    <property type="evidence" value="ECO:0007669"/>
    <property type="project" value="UniProtKB-KW"/>
</dbReference>
<evidence type="ECO:0000313" key="5">
    <source>
        <dbReference type="Proteomes" id="UP000251891"/>
    </source>
</evidence>
<protein>
    <recommendedName>
        <fullName evidence="3">Histidine kinase/HSP90-like ATPase domain-containing protein</fullName>
    </recommendedName>
</protein>
<keyword evidence="5" id="KW-1185">Reference proteome</keyword>
<sequence>MFRSGSHTERSPGRPADVAVRRDRPSARNPRRGWFRVAHSASDGRELVRIVLPRSDIGPRVVREMVTSAARTYGLAEILEAVRLATSEVATNAVVHGGNGDVTIVLARWGDLFEVAVHDTAPEALPVFKAARDTDVSGRGMHLLEAVTDACGVTTSAATKAVWFHLKTTWPTDSPTT</sequence>
<dbReference type="PANTHER" id="PTHR35526:SF3">
    <property type="entry name" value="ANTI-SIGMA-F FACTOR RSBW"/>
    <property type="match status" value="1"/>
</dbReference>
<dbReference type="Pfam" id="PF13581">
    <property type="entry name" value="HATPase_c_2"/>
    <property type="match status" value="1"/>
</dbReference>
<dbReference type="Proteomes" id="UP000251891">
    <property type="component" value="Unassembled WGS sequence"/>
</dbReference>
<gene>
    <name evidence="4" type="ORF">DPM19_01425</name>
</gene>
<proteinExistence type="predicted"/>
<evidence type="ECO:0000259" key="3">
    <source>
        <dbReference type="Pfam" id="PF13581"/>
    </source>
</evidence>
<organism evidence="4 5">
    <name type="scientific">Actinomadura craniellae</name>
    <dbReference type="NCBI Taxonomy" id="2231787"/>
    <lineage>
        <taxon>Bacteria</taxon>
        <taxon>Bacillati</taxon>
        <taxon>Actinomycetota</taxon>
        <taxon>Actinomycetes</taxon>
        <taxon>Streptosporangiales</taxon>
        <taxon>Thermomonosporaceae</taxon>
        <taxon>Actinomadura</taxon>
    </lineage>
</organism>
<comment type="caution">
    <text evidence="4">The sequence shown here is derived from an EMBL/GenBank/DDBJ whole genome shotgun (WGS) entry which is preliminary data.</text>
</comment>
<dbReference type="CDD" id="cd16936">
    <property type="entry name" value="HATPase_RsbW-like"/>
    <property type="match status" value="1"/>
</dbReference>
<feature type="compositionally biased region" description="Basic and acidic residues" evidence="2">
    <location>
        <begin position="1"/>
        <end position="12"/>
    </location>
</feature>
<dbReference type="PANTHER" id="PTHR35526">
    <property type="entry name" value="ANTI-SIGMA-F FACTOR RSBW-RELATED"/>
    <property type="match status" value="1"/>
</dbReference>
<evidence type="ECO:0000256" key="1">
    <source>
        <dbReference type="ARBA" id="ARBA00022527"/>
    </source>
</evidence>
<feature type="region of interest" description="Disordered" evidence="2">
    <location>
        <begin position="1"/>
        <end position="28"/>
    </location>
</feature>
<keyword evidence="1" id="KW-0723">Serine/threonine-protein kinase</keyword>
<feature type="domain" description="Histidine kinase/HSP90-like ATPase" evidence="3">
    <location>
        <begin position="61"/>
        <end position="164"/>
    </location>
</feature>
<name>A0A365HCM0_9ACTN</name>
<keyword evidence="1" id="KW-0418">Kinase</keyword>
<dbReference type="InterPro" id="IPR050267">
    <property type="entry name" value="Anti-sigma-factor_SerPK"/>
</dbReference>
<dbReference type="SUPFAM" id="SSF55874">
    <property type="entry name" value="ATPase domain of HSP90 chaperone/DNA topoisomerase II/histidine kinase"/>
    <property type="match status" value="1"/>
</dbReference>
<dbReference type="Gene3D" id="3.30.565.10">
    <property type="entry name" value="Histidine kinase-like ATPase, C-terminal domain"/>
    <property type="match status" value="1"/>
</dbReference>